<feature type="domain" description="GFO/IDH/MocA-like oxidoreductase" evidence="4">
    <location>
        <begin position="156"/>
        <end position="283"/>
    </location>
</feature>
<organism evidence="5 6">
    <name type="scientific">Kocuria turfanensis</name>
    <dbReference type="NCBI Taxonomy" id="388357"/>
    <lineage>
        <taxon>Bacteria</taxon>
        <taxon>Bacillati</taxon>
        <taxon>Actinomycetota</taxon>
        <taxon>Actinomycetes</taxon>
        <taxon>Micrococcales</taxon>
        <taxon>Micrococcaceae</taxon>
        <taxon>Kocuria</taxon>
    </lineage>
</organism>
<dbReference type="Gene3D" id="3.40.50.720">
    <property type="entry name" value="NAD(P)-binding Rossmann-like Domain"/>
    <property type="match status" value="1"/>
</dbReference>
<dbReference type="PANTHER" id="PTHR43818:SF11">
    <property type="entry name" value="BCDNA.GH03377"/>
    <property type="match status" value="1"/>
</dbReference>
<sequence length="685" mass="72914">MHAQTAPAPTADPHQADAHGEVPVRVCLVGIGGFGERHLANIRRLEEEGGVRLVAAVDRRADDDGVLGPEVPMFGDLEQLRAAGLDVDVVVVSTPIDTHFDLALTALGLGADVLLEKPPVANLEQFHRLLDAAEEADRLVQVGFQSIGSHALGLIDRLLASGEIGRLRAVGATGLWSRDTGYFTRSPWAGRRRIGGVDVVDGVVTNPLAHAVMTALHIAGARTAEDVAQLRTELYRANAIESDDTSVVQVRTASGVPVTCALTLCAAEQQDPFITVEGTEGRAVLHYTRDELTVSGPEGTRTVTSGRTNLLENLIAARRDGAALLCHLAATGAFMRVLDAVRTAPDPAPIAPEHVRWLEEGGSRRLVLPGVEDWAVRAVAAQSGFTGIGAPWAAPAATGERFVVAGHEVARVRTGEGIAPTSSPRPFLHPVRTLGGVTVTDQQPLDHVWHLGVSTALQDVDGLNFWGGRTYTREDQRYVWRDDHGRVHRVAAHATEDRLEEELSWLGPDGTAVLAEERRWTFRPVAEHAWELGLRFRLSPAGDRPVQLGSPGANGRPGGGYGGFFWRLPDCTDADVFTAAAAGEDAVHGSVSPWLAFSAEFAGRPATLVLRHGGPSADPWFVRVSGYPGVGLAPAWDAPVTTAPEVPFERAVHVLVVDGRLDATGVEALLDRAAEDRGPAESPGA</sequence>
<dbReference type="AlphaFoldDB" id="A0A512IFK5"/>
<protein>
    <submittedName>
        <fullName evidence="5">Uncharacterized protein</fullName>
    </submittedName>
</protein>
<dbReference type="InterPro" id="IPR029475">
    <property type="entry name" value="DUF6807"/>
</dbReference>
<dbReference type="Pfam" id="PF22725">
    <property type="entry name" value="GFO_IDH_MocA_C3"/>
    <property type="match status" value="1"/>
</dbReference>
<accession>A0A512IFK5</accession>
<evidence type="ECO:0000256" key="2">
    <source>
        <dbReference type="ARBA" id="ARBA00023027"/>
    </source>
</evidence>
<evidence type="ECO:0000259" key="4">
    <source>
        <dbReference type="Pfam" id="PF22725"/>
    </source>
</evidence>
<dbReference type="SUPFAM" id="SSF51735">
    <property type="entry name" value="NAD(P)-binding Rossmann-fold domains"/>
    <property type="match status" value="1"/>
</dbReference>
<dbReference type="Pfam" id="PF14100">
    <property type="entry name" value="DUF6807"/>
    <property type="match status" value="1"/>
</dbReference>
<keyword evidence="1" id="KW-0560">Oxidoreductase</keyword>
<dbReference type="GO" id="GO:0016491">
    <property type="term" value="F:oxidoreductase activity"/>
    <property type="evidence" value="ECO:0007669"/>
    <property type="project" value="UniProtKB-KW"/>
</dbReference>
<feature type="domain" description="Gfo/Idh/MocA-like oxidoreductase N-terminal" evidence="3">
    <location>
        <begin position="24"/>
        <end position="144"/>
    </location>
</feature>
<dbReference type="PANTHER" id="PTHR43818">
    <property type="entry name" value="BCDNA.GH03377"/>
    <property type="match status" value="1"/>
</dbReference>
<evidence type="ECO:0000313" key="5">
    <source>
        <dbReference type="EMBL" id="GEO96481.1"/>
    </source>
</evidence>
<dbReference type="InterPro" id="IPR050463">
    <property type="entry name" value="Gfo/Idh/MocA_oxidrdct_glycsds"/>
</dbReference>
<evidence type="ECO:0000313" key="6">
    <source>
        <dbReference type="Proteomes" id="UP000321103"/>
    </source>
</evidence>
<dbReference type="InterPro" id="IPR055170">
    <property type="entry name" value="GFO_IDH_MocA-like_dom"/>
</dbReference>
<dbReference type="RefSeq" id="WP_062736056.1">
    <property type="nucleotide sequence ID" value="NZ_BJZS01000088.1"/>
</dbReference>
<reference evidence="5 6" key="1">
    <citation type="submission" date="2019-07" db="EMBL/GenBank/DDBJ databases">
        <title>Whole genome shotgun sequence of Kocuria turfanensis NBRC 107627.</title>
        <authorList>
            <person name="Hosoyama A."/>
            <person name="Uohara A."/>
            <person name="Ohji S."/>
            <person name="Ichikawa N."/>
        </authorList>
    </citation>
    <scope>NUCLEOTIDE SEQUENCE [LARGE SCALE GENOMIC DNA]</scope>
    <source>
        <strain evidence="5 6">NBRC 107627</strain>
    </source>
</reference>
<gene>
    <name evidence="5" type="ORF">KTU01_26040</name>
</gene>
<proteinExistence type="predicted"/>
<dbReference type="EMBL" id="BJZS01000088">
    <property type="protein sequence ID" value="GEO96481.1"/>
    <property type="molecule type" value="Genomic_DNA"/>
</dbReference>
<evidence type="ECO:0000256" key="1">
    <source>
        <dbReference type="ARBA" id="ARBA00023002"/>
    </source>
</evidence>
<dbReference type="STRING" id="388357.GCA_001580365_02542"/>
<dbReference type="SUPFAM" id="SSF55347">
    <property type="entry name" value="Glyceraldehyde-3-phosphate dehydrogenase-like, C-terminal domain"/>
    <property type="match status" value="1"/>
</dbReference>
<name>A0A512IFK5_9MICC</name>
<dbReference type="Pfam" id="PF01408">
    <property type="entry name" value="GFO_IDH_MocA"/>
    <property type="match status" value="1"/>
</dbReference>
<evidence type="ECO:0000259" key="3">
    <source>
        <dbReference type="Pfam" id="PF01408"/>
    </source>
</evidence>
<dbReference type="Gene3D" id="3.30.360.10">
    <property type="entry name" value="Dihydrodipicolinate Reductase, domain 2"/>
    <property type="match status" value="1"/>
</dbReference>
<dbReference type="InterPro" id="IPR036291">
    <property type="entry name" value="NAD(P)-bd_dom_sf"/>
</dbReference>
<dbReference type="Proteomes" id="UP000321103">
    <property type="component" value="Unassembled WGS sequence"/>
</dbReference>
<keyword evidence="6" id="KW-1185">Reference proteome</keyword>
<keyword evidence="2" id="KW-0520">NAD</keyword>
<comment type="caution">
    <text evidence="5">The sequence shown here is derived from an EMBL/GenBank/DDBJ whole genome shotgun (WGS) entry which is preliminary data.</text>
</comment>
<dbReference type="InterPro" id="IPR000683">
    <property type="entry name" value="Gfo/Idh/MocA-like_OxRdtase_N"/>
</dbReference>
<dbReference type="GO" id="GO:0000166">
    <property type="term" value="F:nucleotide binding"/>
    <property type="evidence" value="ECO:0007669"/>
    <property type="project" value="InterPro"/>
</dbReference>